<comment type="caution">
    <text evidence="2">The sequence shown here is derived from an EMBL/GenBank/DDBJ whole genome shotgun (WGS) entry which is preliminary data.</text>
</comment>
<keyword evidence="1" id="KW-0812">Transmembrane</keyword>
<dbReference type="OrthoDB" id="3260885at2"/>
<feature type="transmembrane region" description="Helical" evidence="1">
    <location>
        <begin position="138"/>
        <end position="154"/>
    </location>
</feature>
<keyword evidence="1" id="KW-1133">Transmembrane helix</keyword>
<name>A0A542SNU5_9MICO</name>
<feature type="transmembrane region" description="Helical" evidence="1">
    <location>
        <begin position="6"/>
        <end position="25"/>
    </location>
</feature>
<keyword evidence="1" id="KW-0472">Membrane</keyword>
<organism evidence="2 3">
    <name type="scientific">Rarobacter incanus</name>
    <dbReference type="NCBI Taxonomy" id="153494"/>
    <lineage>
        <taxon>Bacteria</taxon>
        <taxon>Bacillati</taxon>
        <taxon>Actinomycetota</taxon>
        <taxon>Actinomycetes</taxon>
        <taxon>Micrococcales</taxon>
        <taxon>Rarobacteraceae</taxon>
        <taxon>Rarobacter</taxon>
    </lineage>
</organism>
<proteinExistence type="predicted"/>
<evidence type="ECO:0000313" key="2">
    <source>
        <dbReference type="EMBL" id="TQK76306.1"/>
    </source>
</evidence>
<dbReference type="AlphaFoldDB" id="A0A542SNU5"/>
<sequence>MKSPAGIVALVILLVWIAYFVPGRLTGRERAAQARTEDRFSENLRVLAIAGGERVETAPTSDCIGPGGGTQRQLLPASDSATYREVTIMSQPDRPGARAKIMRERRAQARRRAVLTAVLGVVLLALVPVVVLTSLSPFTLLIPGALIAAVLVMGRRAVVRQQRQDAEFARRARMARRAELANRIAAARPGTRRVGRPVPVARPRETTGSIEAVAEAGAAKLDWGASVEERLERVDARRAAADAASAARPGAESAEPARTPVVGDALDVPLPLRVPRPTYTRKAAAPRWEPAPLSAEIERASRTIAEWDAARADDEAISEAQRPAYERERIALEQGNVALGAAALDGVLERRRAVGE</sequence>
<dbReference type="RefSeq" id="WP_142111604.1">
    <property type="nucleotide sequence ID" value="NZ_BAAATB010000002.1"/>
</dbReference>
<evidence type="ECO:0000256" key="1">
    <source>
        <dbReference type="SAM" id="Phobius"/>
    </source>
</evidence>
<reference evidence="2 3" key="1">
    <citation type="submission" date="2019-06" db="EMBL/GenBank/DDBJ databases">
        <title>Sequencing the genomes of 1000 actinobacteria strains.</title>
        <authorList>
            <person name="Klenk H.-P."/>
        </authorList>
    </citation>
    <scope>NUCLEOTIDE SEQUENCE [LARGE SCALE GENOMIC DNA]</scope>
    <source>
        <strain evidence="2 3">DSM 10596</strain>
    </source>
</reference>
<dbReference type="Proteomes" id="UP000316181">
    <property type="component" value="Unassembled WGS sequence"/>
</dbReference>
<gene>
    <name evidence="2" type="ORF">FB389_0972</name>
</gene>
<accession>A0A542SNU5</accession>
<evidence type="ECO:0000313" key="3">
    <source>
        <dbReference type="Proteomes" id="UP000316181"/>
    </source>
</evidence>
<keyword evidence="3" id="KW-1185">Reference proteome</keyword>
<dbReference type="EMBL" id="VFNV01000001">
    <property type="protein sequence ID" value="TQK76306.1"/>
    <property type="molecule type" value="Genomic_DNA"/>
</dbReference>
<protein>
    <submittedName>
        <fullName evidence="2">Uncharacterized protein</fullName>
    </submittedName>
</protein>
<feature type="transmembrane region" description="Helical" evidence="1">
    <location>
        <begin position="113"/>
        <end position="132"/>
    </location>
</feature>